<reference evidence="1 2" key="1">
    <citation type="submission" date="2014-04" db="EMBL/GenBank/DDBJ databases">
        <authorList>
            <consortium name="DOE Joint Genome Institute"/>
            <person name="Kuo A."/>
            <person name="Kohler A."/>
            <person name="Jargeat P."/>
            <person name="Nagy L.G."/>
            <person name="Floudas D."/>
            <person name="Copeland A."/>
            <person name="Barry K.W."/>
            <person name="Cichocki N."/>
            <person name="Veneault-Fourrey C."/>
            <person name="LaButti K."/>
            <person name="Lindquist E.A."/>
            <person name="Lipzen A."/>
            <person name="Lundell T."/>
            <person name="Morin E."/>
            <person name="Murat C."/>
            <person name="Sun H."/>
            <person name="Tunlid A."/>
            <person name="Henrissat B."/>
            <person name="Grigoriev I.V."/>
            <person name="Hibbett D.S."/>
            <person name="Martin F."/>
            <person name="Nordberg H.P."/>
            <person name="Cantor M.N."/>
            <person name="Hua S.X."/>
        </authorList>
    </citation>
    <scope>NUCLEOTIDE SEQUENCE [LARGE SCALE GENOMIC DNA]</scope>
    <source>
        <strain evidence="1 2">Ve08.2h10</strain>
    </source>
</reference>
<accession>A0A0D0E792</accession>
<evidence type="ECO:0000313" key="2">
    <source>
        <dbReference type="Proteomes" id="UP000054538"/>
    </source>
</evidence>
<proteinExistence type="predicted"/>
<sequence length="60" mass="6613">MGLRRRTLISGCFARFTGLMMTEPRPPSPLASSAMRYVESIAENESTTRITNDHTAPAIT</sequence>
<evidence type="ECO:0000313" key="1">
    <source>
        <dbReference type="EMBL" id="KIK93805.1"/>
    </source>
</evidence>
<dbReference type="Proteomes" id="UP000054538">
    <property type="component" value="Unassembled WGS sequence"/>
</dbReference>
<keyword evidence="2" id="KW-1185">Reference proteome</keyword>
<dbReference type="EMBL" id="KN825153">
    <property type="protein sequence ID" value="KIK93805.1"/>
    <property type="molecule type" value="Genomic_DNA"/>
</dbReference>
<protein>
    <submittedName>
        <fullName evidence="1">Uncharacterized protein</fullName>
    </submittedName>
</protein>
<dbReference type="InParanoid" id="A0A0D0E792"/>
<reference evidence="2" key="2">
    <citation type="submission" date="2015-01" db="EMBL/GenBank/DDBJ databases">
        <title>Evolutionary Origins and Diversification of the Mycorrhizal Mutualists.</title>
        <authorList>
            <consortium name="DOE Joint Genome Institute"/>
            <consortium name="Mycorrhizal Genomics Consortium"/>
            <person name="Kohler A."/>
            <person name="Kuo A."/>
            <person name="Nagy L.G."/>
            <person name="Floudas D."/>
            <person name="Copeland A."/>
            <person name="Barry K.W."/>
            <person name="Cichocki N."/>
            <person name="Veneault-Fourrey C."/>
            <person name="LaButti K."/>
            <person name="Lindquist E.A."/>
            <person name="Lipzen A."/>
            <person name="Lundell T."/>
            <person name="Morin E."/>
            <person name="Murat C."/>
            <person name="Riley R."/>
            <person name="Ohm R."/>
            <person name="Sun H."/>
            <person name="Tunlid A."/>
            <person name="Henrissat B."/>
            <person name="Grigoriev I.V."/>
            <person name="Hibbett D.S."/>
            <person name="Martin F."/>
        </authorList>
    </citation>
    <scope>NUCLEOTIDE SEQUENCE [LARGE SCALE GENOMIC DNA]</scope>
    <source>
        <strain evidence="2">Ve08.2h10</strain>
    </source>
</reference>
<gene>
    <name evidence="1" type="ORF">PAXRUDRAFT_828607</name>
</gene>
<dbReference type="AlphaFoldDB" id="A0A0D0E792"/>
<dbReference type="HOGENOM" id="CLU_2942450_0_0_1"/>
<organism evidence="1 2">
    <name type="scientific">Paxillus rubicundulus Ve08.2h10</name>
    <dbReference type="NCBI Taxonomy" id="930991"/>
    <lineage>
        <taxon>Eukaryota</taxon>
        <taxon>Fungi</taxon>
        <taxon>Dikarya</taxon>
        <taxon>Basidiomycota</taxon>
        <taxon>Agaricomycotina</taxon>
        <taxon>Agaricomycetes</taxon>
        <taxon>Agaricomycetidae</taxon>
        <taxon>Boletales</taxon>
        <taxon>Paxilineae</taxon>
        <taxon>Paxillaceae</taxon>
        <taxon>Paxillus</taxon>
    </lineage>
</organism>
<name>A0A0D0E792_9AGAM</name>